<dbReference type="Proteomes" id="UP001217838">
    <property type="component" value="Unassembled WGS sequence"/>
</dbReference>
<sequence>MNASIPARIGLLAVLAALHGCDNRDGDSEEDAVAACAAAESKAACQALEGPTYHCGWVKTVTVTSAAPCATLETSTCVPYAKGAFPPGCAPSPGCLDSQPGDPGRLIRPAYREDEPGVVQLVDECGSDAVGWTPCASGAADADEPACACVCEPAP</sequence>
<protein>
    <recommendedName>
        <fullName evidence="3">Lipoprotein</fullName>
    </recommendedName>
</protein>
<dbReference type="RefSeq" id="WP_272000858.1">
    <property type="nucleotide sequence ID" value="NZ_JAQNDN010000013.1"/>
</dbReference>
<proteinExistence type="predicted"/>
<reference evidence="1 2" key="1">
    <citation type="submission" date="2022-11" db="EMBL/GenBank/DDBJ databases">
        <title>Minimal conservation of predation-associated metabolite biosynthetic gene clusters underscores biosynthetic potential of Myxococcota including descriptions for ten novel species: Archangium lansinium sp. nov., Myxococcus landrumus sp. nov., Nannocystis bai.</title>
        <authorList>
            <person name="Ahearne A."/>
            <person name="Stevens C."/>
            <person name="Dowd S."/>
        </authorList>
    </citation>
    <scope>NUCLEOTIDE SEQUENCE [LARGE SCALE GENOMIC DNA]</scope>
    <source>
        <strain evidence="1 2">NCELM</strain>
    </source>
</reference>
<keyword evidence="2" id="KW-1185">Reference proteome</keyword>
<evidence type="ECO:0008006" key="3">
    <source>
        <dbReference type="Google" id="ProtNLM"/>
    </source>
</evidence>
<gene>
    <name evidence="1" type="ORF">POL58_24230</name>
</gene>
<name>A0ABT5B9S4_9BACT</name>
<organism evidence="1 2">
    <name type="scientific">Nannocystis radixulma</name>
    <dbReference type="NCBI Taxonomy" id="2995305"/>
    <lineage>
        <taxon>Bacteria</taxon>
        <taxon>Pseudomonadati</taxon>
        <taxon>Myxococcota</taxon>
        <taxon>Polyangia</taxon>
        <taxon>Nannocystales</taxon>
        <taxon>Nannocystaceae</taxon>
        <taxon>Nannocystis</taxon>
    </lineage>
</organism>
<accession>A0ABT5B9S4</accession>
<evidence type="ECO:0000313" key="2">
    <source>
        <dbReference type="Proteomes" id="UP001217838"/>
    </source>
</evidence>
<evidence type="ECO:0000313" key="1">
    <source>
        <dbReference type="EMBL" id="MDC0670888.1"/>
    </source>
</evidence>
<comment type="caution">
    <text evidence="1">The sequence shown here is derived from an EMBL/GenBank/DDBJ whole genome shotgun (WGS) entry which is preliminary data.</text>
</comment>
<dbReference type="EMBL" id="JAQNDN010000013">
    <property type="protein sequence ID" value="MDC0670888.1"/>
    <property type="molecule type" value="Genomic_DNA"/>
</dbReference>